<dbReference type="InterPro" id="IPR034136">
    <property type="entry name" value="TOPRIM_Topo6A/Spo11"/>
</dbReference>
<dbReference type="GO" id="GO:0000706">
    <property type="term" value="P:meiotic DNA double-strand break processing"/>
    <property type="evidence" value="ECO:0007669"/>
    <property type="project" value="TreeGrafter"/>
</dbReference>
<dbReference type="EnsemblPlants" id="AUR62013295-RA">
    <property type="protein sequence ID" value="AUR62013295-RA:cds"/>
    <property type="gene ID" value="AUR62013295"/>
</dbReference>
<dbReference type="Gramene" id="AUR62013295-RA">
    <property type="protein sequence ID" value="AUR62013295-RA:cds"/>
    <property type="gene ID" value="AUR62013295"/>
</dbReference>
<name>A0A803LH48_CHEQI</name>
<reference evidence="2" key="1">
    <citation type="journal article" date="2017" name="Nature">
        <title>The genome of Chenopodium quinoa.</title>
        <authorList>
            <person name="Jarvis D.E."/>
            <person name="Ho Y.S."/>
            <person name="Lightfoot D.J."/>
            <person name="Schmoeckel S.M."/>
            <person name="Li B."/>
            <person name="Borm T.J.A."/>
            <person name="Ohyanagi H."/>
            <person name="Mineta K."/>
            <person name="Michell C.T."/>
            <person name="Saber N."/>
            <person name="Kharbatia N.M."/>
            <person name="Rupper R.R."/>
            <person name="Sharp A.R."/>
            <person name="Dally N."/>
            <person name="Boughton B.A."/>
            <person name="Woo Y.H."/>
            <person name="Gao G."/>
            <person name="Schijlen E.G.W.M."/>
            <person name="Guo X."/>
            <person name="Momin A.A."/>
            <person name="Negrao S."/>
            <person name="Al-Babili S."/>
            <person name="Gehring C."/>
            <person name="Roessner U."/>
            <person name="Jung C."/>
            <person name="Murphy K."/>
            <person name="Arold S.T."/>
            <person name="Gojobori T."/>
            <person name="van der Linden C.G."/>
            <person name="van Loo E.N."/>
            <person name="Jellen E.N."/>
            <person name="Maughan P.J."/>
            <person name="Tester M."/>
        </authorList>
    </citation>
    <scope>NUCLEOTIDE SEQUENCE [LARGE SCALE GENOMIC DNA]</scope>
    <source>
        <strain evidence="2">cv. PI 614886</strain>
    </source>
</reference>
<dbReference type="Proteomes" id="UP000596660">
    <property type="component" value="Unplaced"/>
</dbReference>
<dbReference type="GO" id="GO:0003677">
    <property type="term" value="F:DNA binding"/>
    <property type="evidence" value="ECO:0007669"/>
    <property type="project" value="InterPro"/>
</dbReference>
<reference evidence="2" key="2">
    <citation type="submission" date="2021-03" db="UniProtKB">
        <authorList>
            <consortium name="EnsemblPlants"/>
        </authorList>
    </citation>
    <scope>IDENTIFICATION</scope>
</reference>
<protein>
    <recommendedName>
        <fullName evidence="1">Topoisomerase 6 subunit A/Spo11 TOPRIM domain-containing protein</fullName>
    </recommendedName>
</protein>
<organism evidence="2 3">
    <name type="scientific">Chenopodium quinoa</name>
    <name type="common">Quinoa</name>
    <dbReference type="NCBI Taxonomy" id="63459"/>
    <lineage>
        <taxon>Eukaryota</taxon>
        <taxon>Viridiplantae</taxon>
        <taxon>Streptophyta</taxon>
        <taxon>Embryophyta</taxon>
        <taxon>Tracheophyta</taxon>
        <taxon>Spermatophyta</taxon>
        <taxon>Magnoliopsida</taxon>
        <taxon>eudicotyledons</taxon>
        <taxon>Gunneridae</taxon>
        <taxon>Pentapetalae</taxon>
        <taxon>Caryophyllales</taxon>
        <taxon>Chenopodiaceae</taxon>
        <taxon>Chenopodioideae</taxon>
        <taxon>Atripliceae</taxon>
        <taxon>Chenopodium</taxon>
    </lineage>
</organism>
<accession>A0A803LH48</accession>
<dbReference type="GO" id="GO:0007131">
    <property type="term" value="P:reciprocal meiotic recombination"/>
    <property type="evidence" value="ECO:0007669"/>
    <property type="project" value="TreeGrafter"/>
</dbReference>
<feature type="domain" description="Topoisomerase 6 subunit A/Spo11 TOPRIM" evidence="1">
    <location>
        <begin position="69"/>
        <end position="148"/>
    </location>
</feature>
<dbReference type="InterPro" id="IPR036078">
    <property type="entry name" value="Spo11/TopoVI_A_sf"/>
</dbReference>
<dbReference type="GO" id="GO:0003918">
    <property type="term" value="F:DNA topoisomerase type II (double strand cut, ATP-hydrolyzing) activity"/>
    <property type="evidence" value="ECO:0007669"/>
    <property type="project" value="InterPro"/>
</dbReference>
<proteinExistence type="predicted"/>
<keyword evidence="3" id="KW-1185">Reference proteome</keyword>
<dbReference type="Pfam" id="PF21180">
    <property type="entry name" value="TOP6A-Spo11_Toprim"/>
    <property type="match status" value="1"/>
</dbReference>
<dbReference type="PANTHER" id="PTHR10848:SF4">
    <property type="entry name" value="DNA TOPOISOMERASE 6 SUBUNIT A"/>
    <property type="match status" value="1"/>
</dbReference>
<dbReference type="InterPro" id="IPR002815">
    <property type="entry name" value="Spo11/TopoVI_A"/>
</dbReference>
<evidence type="ECO:0000259" key="1">
    <source>
        <dbReference type="Pfam" id="PF21180"/>
    </source>
</evidence>
<dbReference type="AlphaFoldDB" id="A0A803LH48"/>
<sequence length="164" mass="18808">MKITVVPLTTTAGKPEFAANLEPRATINDLKTLVLAFLRQPLVEFPPKLQRQLGGEWKKKATMFGAKIEIKWVGLKPSYNRFFQMEKFAMTPKNLETAKALLEDGFAGLFPEWAEELNLMIECKEMATLEAFSEFGEEYLTSVFLIEELGKHRCCRIKHSHARR</sequence>
<evidence type="ECO:0000313" key="3">
    <source>
        <dbReference type="Proteomes" id="UP000596660"/>
    </source>
</evidence>
<dbReference type="PANTHER" id="PTHR10848">
    <property type="entry name" value="MEIOTIC RECOMBINATION PROTEIN SPO11"/>
    <property type="match status" value="1"/>
</dbReference>
<dbReference type="GO" id="GO:0042138">
    <property type="term" value="P:meiotic DNA double-strand break formation"/>
    <property type="evidence" value="ECO:0007669"/>
    <property type="project" value="TreeGrafter"/>
</dbReference>
<dbReference type="GO" id="GO:0000228">
    <property type="term" value="C:nuclear chromosome"/>
    <property type="evidence" value="ECO:0007669"/>
    <property type="project" value="TreeGrafter"/>
</dbReference>
<evidence type="ECO:0000313" key="2">
    <source>
        <dbReference type="EnsemblPlants" id="AUR62013295-RA:cds"/>
    </source>
</evidence>
<dbReference type="Gene3D" id="3.40.1360.10">
    <property type="match status" value="1"/>
</dbReference>
<dbReference type="SUPFAM" id="SSF56726">
    <property type="entry name" value="DNA topoisomerase IV, alpha subunit"/>
    <property type="match status" value="1"/>
</dbReference>